<name>B9RWG9_RICCO</name>
<gene>
    <name evidence="2" type="ORF">RCOM_1019440</name>
</gene>
<evidence type="ECO:0000256" key="1">
    <source>
        <dbReference type="SAM" id="MobiDB-lite"/>
    </source>
</evidence>
<proteinExistence type="predicted"/>
<protein>
    <submittedName>
        <fullName evidence="2">Uncharacterized protein</fullName>
    </submittedName>
</protein>
<reference evidence="3" key="1">
    <citation type="journal article" date="2010" name="Nat. Biotechnol.">
        <title>Draft genome sequence of the oilseed species Ricinus communis.</title>
        <authorList>
            <person name="Chan A.P."/>
            <person name="Crabtree J."/>
            <person name="Zhao Q."/>
            <person name="Lorenzi H."/>
            <person name="Orvis J."/>
            <person name="Puiu D."/>
            <person name="Melake-Berhan A."/>
            <person name="Jones K.M."/>
            <person name="Redman J."/>
            <person name="Chen G."/>
            <person name="Cahoon E.B."/>
            <person name="Gedil M."/>
            <person name="Stanke M."/>
            <person name="Haas B.J."/>
            <person name="Wortman J.R."/>
            <person name="Fraser-Liggett C.M."/>
            <person name="Ravel J."/>
            <person name="Rabinowicz P.D."/>
        </authorList>
    </citation>
    <scope>NUCLEOTIDE SEQUENCE [LARGE SCALE GENOMIC DNA]</scope>
    <source>
        <strain evidence="3">cv. Hale</strain>
    </source>
</reference>
<dbReference type="STRING" id="3988.B9RWG9"/>
<accession>B9RWG9</accession>
<feature type="region of interest" description="Disordered" evidence="1">
    <location>
        <begin position="1"/>
        <end position="52"/>
    </location>
</feature>
<dbReference type="EMBL" id="EQ973823">
    <property type="protein sequence ID" value="EEF44221.1"/>
    <property type="molecule type" value="Genomic_DNA"/>
</dbReference>
<organism evidence="2 3">
    <name type="scientific">Ricinus communis</name>
    <name type="common">Castor bean</name>
    <dbReference type="NCBI Taxonomy" id="3988"/>
    <lineage>
        <taxon>Eukaryota</taxon>
        <taxon>Viridiplantae</taxon>
        <taxon>Streptophyta</taxon>
        <taxon>Embryophyta</taxon>
        <taxon>Tracheophyta</taxon>
        <taxon>Spermatophyta</taxon>
        <taxon>Magnoliopsida</taxon>
        <taxon>eudicotyledons</taxon>
        <taxon>Gunneridae</taxon>
        <taxon>Pentapetalae</taxon>
        <taxon>rosids</taxon>
        <taxon>fabids</taxon>
        <taxon>Malpighiales</taxon>
        <taxon>Euphorbiaceae</taxon>
        <taxon>Acalyphoideae</taxon>
        <taxon>Acalypheae</taxon>
        <taxon>Ricinus</taxon>
    </lineage>
</organism>
<sequence>MAISSTAGGTTTSTTPTTTNNNPNSPTTPMPTTPATPAGLNPGVTPPLPPDSSKASFGFMAGTILMSISLLLLKLDTFPSPKGRGLYSFVRKWVPYLLLPSSFV</sequence>
<evidence type="ECO:0000313" key="2">
    <source>
        <dbReference type="EMBL" id="EEF44221.1"/>
    </source>
</evidence>
<dbReference type="InParanoid" id="B9RWG9"/>
<feature type="compositionally biased region" description="Low complexity" evidence="1">
    <location>
        <begin position="1"/>
        <end position="25"/>
    </location>
</feature>
<dbReference type="AlphaFoldDB" id="B9RWG9"/>
<keyword evidence="3" id="KW-1185">Reference proteome</keyword>
<dbReference type="Proteomes" id="UP000008311">
    <property type="component" value="Unassembled WGS sequence"/>
</dbReference>
<evidence type="ECO:0000313" key="3">
    <source>
        <dbReference type="Proteomes" id="UP000008311"/>
    </source>
</evidence>